<dbReference type="Proteomes" id="UP000220959">
    <property type="component" value="Unassembled WGS sequence"/>
</dbReference>
<keyword evidence="2" id="KW-1185">Reference proteome</keyword>
<evidence type="ECO:0000313" key="2">
    <source>
        <dbReference type="Proteomes" id="UP000220959"/>
    </source>
</evidence>
<protein>
    <submittedName>
        <fullName evidence="1">Membrane protein insertion efficiency factor YidD</fullName>
    </submittedName>
</protein>
<comment type="caution">
    <text evidence="1">The sequence shown here is derived from an EMBL/GenBank/DDBJ whole genome shotgun (WGS) entry which is preliminary data.</text>
</comment>
<reference evidence="1 2" key="1">
    <citation type="journal article" date="2017" name="Front. Microbiol.">
        <title>New Insights into the Diversity of the Genus Faecalibacterium.</title>
        <authorList>
            <person name="Benevides L."/>
            <person name="Burman S."/>
            <person name="Martin R."/>
            <person name="Robert V."/>
            <person name="Thomas M."/>
            <person name="Miquel S."/>
            <person name="Chain F."/>
            <person name="Sokol H."/>
            <person name="Bermudez-Humaran L.G."/>
            <person name="Morrison M."/>
            <person name="Langella P."/>
            <person name="Azevedo V.A."/>
            <person name="Chatel J.M."/>
            <person name="Soares S."/>
        </authorList>
    </citation>
    <scope>NUCLEOTIDE SEQUENCE [LARGE SCALE GENOMIC DNA]</scope>
    <source>
        <strain evidence="2">CNCM I-4541</strain>
    </source>
</reference>
<dbReference type="EMBL" id="NMTR01000009">
    <property type="protein sequence ID" value="PDX61928.1"/>
    <property type="molecule type" value="Genomic_DNA"/>
</dbReference>
<evidence type="ECO:0000313" key="1">
    <source>
        <dbReference type="EMBL" id="PDX61928.1"/>
    </source>
</evidence>
<sequence length="104" mass="12127">MNRVQLACRKALCALIRVYQYTLSPWIGRSCRFTPSCSNYTMQAILTHGCVKGVLLGAWRIARCNPFGKWGYDPVPEKGRWRSDKRRLQPAKLFSTRHRRNVEK</sequence>
<gene>
    <name evidence="1" type="ORF">CGS49_03450</name>
</gene>
<accession>A0ACC9D1X8</accession>
<organism evidence="1 2">
    <name type="scientific">Faecalibacterium langellae</name>
    <dbReference type="NCBI Taxonomy" id="3435293"/>
    <lineage>
        <taxon>Bacteria</taxon>
        <taxon>Bacillati</taxon>
        <taxon>Bacillota</taxon>
        <taxon>Clostridia</taxon>
        <taxon>Eubacteriales</taxon>
        <taxon>Oscillospiraceae</taxon>
        <taxon>Faecalibacterium</taxon>
    </lineage>
</organism>
<proteinExistence type="predicted"/>
<name>A0ACC9D1X8_9FIRM</name>